<dbReference type="RefSeq" id="WP_247417942.1">
    <property type="nucleotide sequence ID" value="NZ_JALLGW010000001.1"/>
</dbReference>
<dbReference type="AlphaFoldDB" id="A0ABD5RRY4"/>
<evidence type="ECO:0000313" key="2">
    <source>
        <dbReference type="Proteomes" id="UP001596099"/>
    </source>
</evidence>
<proteinExistence type="predicted"/>
<reference evidence="1 2" key="1">
    <citation type="journal article" date="2019" name="Int. J. Syst. Evol. Microbiol.">
        <title>The Global Catalogue of Microorganisms (GCM) 10K type strain sequencing project: providing services to taxonomists for standard genome sequencing and annotation.</title>
        <authorList>
            <consortium name="The Broad Institute Genomics Platform"/>
            <consortium name="The Broad Institute Genome Sequencing Center for Infectious Disease"/>
            <person name="Wu L."/>
            <person name="Ma J."/>
        </authorList>
    </citation>
    <scope>NUCLEOTIDE SEQUENCE [LARGE SCALE GENOMIC DNA]</scope>
    <source>
        <strain evidence="1 2">CGMCC 1.12543</strain>
    </source>
</reference>
<dbReference type="Proteomes" id="UP001596099">
    <property type="component" value="Unassembled WGS sequence"/>
</dbReference>
<comment type="caution">
    <text evidence="1">The sequence shown here is derived from an EMBL/GenBank/DDBJ whole genome shotgun (WGS) entry which is preliminary data.</text>
</comment>
<name>A0ABD5RRY4_9EURY</name>
<gene>
    <name evidence="1" type="ORF">ACFPYI_19000</name>
</gene>
<organism evidence="1 2">
    <name type="scientific">Halomarina salina</name>
    <dbReference type="NCBI Taxonomy" id="1872699"/>
    <lineage>
        <taxon>Archaea</taxon>
        <taxon>Methanobacteriati</taxon>
        <taxon>Methanobacteriota</taxon>
        <taxon>Stenosarchaea group</taxon>
        <taxon>Halobacteria</taxon>
        <taxon>Halobacteriales</taxon>
        <taxon>Natronomonadaceae</taxon>
        <taxon>Halomarina</taxon>
    </lineage>
</organism>
<dbReference type="EMBL" id="JBHSQH010000001">
    <property type="protein sequence ID" value="MFC5973422.1"/>
    <property type="molecule type" value="Genomic_DNA"/>
</dbReference>
<accession>A0ABD5RRY4</accession>
<sequence>MDETHREIKGQLTTNLKPGRRLPPQECSYCARDFDPEGPLLCEVVRYDNRAGEVSLDELFTLWVPARGRCSYCETDTLAPGTVGFDEALVRIDVERSADGWCIKSTDIELVDYSVAGDGHPAPCSIGLEVRSSETVPHREGQVLVNLEAGRWVVLEWKLKTRFTLLDESRSEIGQDEYERFEEELGPLEKLPPSLVNLIESKAPE</sequence>
<protein>
    <submittedName>
        <fullName evidence="1">Uncharacterized protein</fullName>
    </submittedName>
</protein>
<keyword evidence="2" id="KW-1185">Reference proteome</keyword>
<evidence type="ECO:0000313" key="1">
    <source>
        <dbReference type="EMBL" id="MFC5973422.1"/>
    </source>
</evidence>